<sequence length="55" mass="6324">MLLKSRYQARLTANLTLFLGEIIALDSGQYFSTESFAKRIHTELTHTRLCHVQLS</sequence>
<name>A0A9X2WW83_9GAMM</name>
<dbReference type="AlphaFoldDB" id="A0A9X2WW83"/>
<dbReference type="RefSeq" id="WP_261273017.1">
    <property type="nucleotide sequence ID" value="NZ_JAMTCC010000022.1"/>
</dbReference>
<organism evidence="1 2">
    <name type="scientific">Shewanella septentrionalis</name>
    <dbReference type="NCBI Taxonomy" id="2952223"/>
    <lineage>
        <taxon>Bacteria</taxon>
        <taxon>Pseudomonadati</taxon>
        <taxon>Pseudomonadota</taxon>
        <taxon>Gammaproteobacteria</taxon>
        <taxon>Alteromonadales</taxon>
        <taxon>Shewanellaceae</taxon>
        <taxon>Shewanella</taxon>
    </lineage>
</organism>
<protein>
    <submittedName>
        <fullName evidence="1">Uncharacterized protein</fullName>
    </submittedName>
</protein>
<evidence type="ECO:0000313" key="2">
    <source>
        <dbReference type="Proteomes" id="UP001155604"/>
    </source>
</evidence>
<evidence type="ECO:0000313" key="1">
    <source>
        <dbReference type="EMBL" id="MCT7946379.1"/>
    </source>
</evidence>
<keyword evidence="2" id="KW-1185">Reference proteome</keyword>
<gene>
    <name evidence="1" type="ORF">NE536_13530</name>
</gene>
<dbReference type="Proteomes" id="UP001155604">
    <property type="component" value="Unassembled WGS sequence"/>
</dbReference>
<accession>A0A9X2WW83</accession>
<proteinExistence type="predicted"/>
<reference evidence="1" key="1">
    <citation type="journal article" date="2023" name="Int. J. Syst. Evol. Microbiol.">
        <title>&lt;i&gt;Shewanella septentrionalis&lt;/i&gt; sp. nov. and &lt;i&gt;Shewanella holmiensis&lt;/i&gt; sp. nov., isolated from Baltic Sea water and sediments.</title>
        <authorList>
            <person name="Martin-Rodriguez A.J."/>
            <person name="Thorell K."/>
            <person name="Joffre E."/>
            <person name="Jensie-Markopoulos S."/>
            <person name="Moore E.R.B."/>
            <person name="Sjoling A."/>
        </authorList>
    </citation>
    <scope>NUCLEOTIDE SEQUENCE</scope>
    <source>
        <strain evidence="1">SP1W3</strain>
    </source>
</reference>
<comment type="caution">
    <text evidence="1">The sequence shown here is derived from an EMBL/GenBank/DDBJ whole genome shotgun (WGS) entry which is preliminary data.</text>
</comment>
<dbReference type="EMBL" id="JAMTCC010000022">
    <property type="protein sequence ID" value="MCT7946379.1"/>
    <property type="molecule type" value="Genomic_DNA"/>
</dbReference>